<reference evidence="6" key="2">
    <citation type="submission" date="2020-09" db="EMBL/GenBank/DDBJ databases">
        <authorList>
            <person name="Sun Q."/>
            <person name="Zhou Y."/>
        </authorList>
    </citation>
    <scope>NUCLEOTIDE SEQUENCE</scope>
    <source>
        <strain evidence="6">CGMCC 4.7110</strain>
    </source>
</reference>
<gene>
    <name evidence="6" type="ORF">GCM10011578_069120</name>
</gene>
<reference evidence="6" key="1">
    <citation type="journal article" date="2014" name="Int. J. Syst. Evol. Microbiol.">
        <title>Complete genome sequence of Corynebacterium casei LMG S-19264T (=DSM 44701T), isolated from a smear-ripened cheese.</title>
        <authorList>
            <consortium name="US DOE Joint Genome Institute (JGI-PGF)"/>
            <person name="Walter F."/>
            <person name="Albersmeier A."/>
            <person name="Kalinowski J."/>
            <person name="Ruckert C."/>
        </authorList>
    </citation>
    <scope>NUCLEOTIDE SEQUENCE</scope>
    <source>
        <strain evidence="6">CGMCC 4.7110</strain>
    </source>
</reference>
<accession>A0A918CUS8</accession>
<evidence type="ECO:0000256" key="2">
    <source>
        <dbReference type="ARBA" id="ARBA00023125"/>
    </source>
</evidence>
<evidence type="ECO:0000256" key="4">
    <source>
        <dbReference type="SAM" id="Phobius"/>
    </source>
</evidence>
<organism evidence="6 7">
    <name type="scientific">Streptomyces fuscichromogenes</name>
    <dbReference type="NCBI Taxonomy" id="1324013"/>
    <lineage>
        <taxon>Bacteria</taxon>
        <taxon>Bacillati</taxon>
        <taxon>Actinomycetota</taxon>
        <taxon>Actinomycetes</taxon>
        <taxon>Kitasatosporales</taxon>
        <taxon>Streptomycetaceae</taxon>
        <taxon>Streptomyces</taxon>
    </lineage>
</organism>
<dbReference type="SMART" id="SM00418">
    <property type="entry name" value="HTH_ARSR"/>
    <property type="match status" value="1"/>
</dbReference>
<dbReference type="InterPro" id="IPR036390">
    <property type="entry name" value="WH_DNA-bd_sf"/>
</dbReference>
<keyword evidence="4" id="KW-1133">Transmembrane helix</keyword>
<dbReference type="GO" id="GO:0003700">
    <property type="term" value="F:DNA-binding transcription factor activity"/>
    <property type="evidence" value="ECO:0007669"/>
    <property type="project" value="InterPro"/>
</dbReference>
<keyword evidence="2" id="KW-0238">DNA-binding</keyword>
<keyword evidence="7" id="KW-1185">Reference proteome</keyword>
<feature type="domain" description="HTH arsR-type" evidence="5">
    <location>
        <begin position="113"/>
        <end position="207"/>
    </location>
</feature>
<dbReference type="InterPro" id="IPR051011">
    <property type="entry name" value="Metal_resp_trans_reg"/>
</dbReference>
<dbReference type="PROSITE" id="PS50987">
    <property type="entry name" value="HTH_ARSR_2"/>
    <property type="match status" value="1"/>
</dbReference>
<keyword evidence="4" id="KW-0812">Transmembrane</keyword>
<proteinExistence type="predicted"/>
<keyword evidence="4" id="KW-0472">Membrane</keyword>
<dbReference type="Gene3D" id="1.10.10.10">
    <property type="entry name" value="Winged helix-like DNA-binding domain superfamily/Winged helix DNA-binding domain"/>
    <property type="match status" value="1"/>
</dbReference>
<dbReference type="InterPro" id="IPR036388">
    <property type="entry name" value="WH-like_DNA-bd_sf"/>
</dbReference>
<dbReference type="Pfam" id="PF01022">
    <property type="entry name" value="HTH_5"/>
    <property type="match status" value="1"/>
</dbReference>
<dbReference type="PANTHER" id="PTHR43132">
    <property type="entry name" value="ARSENICAL RESISTANCE OPERON REPRESSOR ARSR-RELATED"/>
    <property type="match status" value="1"/>
</dbReference>
<dbReference type="PANTHER" id="PTHR43132:SF8">
    <property type="entry name" value="HTH-TYPE TRANSCRIPTIONAL REGULATOR KMTR"/>
    <property type="match status" value="1"/>
</dbReference>
<dbReference type="NCBIfam" id="NF033788">
    <property type="entry name" value="HTH_metalloreg"/>
    <property type="match status" value="1"/>
</dbReference>
<dbReference type="InterPro" id="IPR011991">
    <property type="entry name" value="ArsR-like_HTH"/>
</dbReference>
<comment type="caution">
    <text evidence="6">The sequence shown here is derived from an EMBL/GenBank/DDBJ whole genome shotgun (WGS) entry which is preliminary data.</text>
</comment>
<dbReference type="PRINTS" id="PR00778">
    <property type="entry name" value="HTHARSR"/>
</dbReference>
<keyword evidence="1" id="KW-0805">Transcription regulation</keyword>
<dbReference type="EMBL" id="BMML01000019">
    <property type="protein sequence ID" value="GGN31306.1"/>
    <property type="molecule type" value="Genomic_DNA"/>
</dbReference>
<dbReference type="CDD" id="cd00090">
    <property type="entry name" value="HTH_ARSR"/>
    <property type="match status" value="1"/>
</dbReference>
<evidence type="ECO:0000259" key="5">
    <source>
        <dbReference type="PROSITE" id="PS50987"/>
    </source>
</evidence>
<dbReference type="InterPro" id="IPR001845">
    <property type="entry name" value="HTH_ArsR_DNA-bd_dom"/>
</dbReference>
<evidence type="ECO:0000256" key="3">
    <source>
        <dbReference type="ARBA" id="ARBA00023163"/>
    </source>
</evidence>
<keyword evidence="3" id="KW-0804">Transcription</keyword>
<evidence type="ECO:0000256" key="1">
    <source>
        <dbReference type="ARBA" id="ARBA00023015"/>
    </source>
</evidence>
<dbReference type="GO" id="GO:0003677">
    <property type="term" value="F:DNA binding"/>
    <property type="evidence" value="ECO:0007669"/>
    <property type="project" value="UniProtKB-KW"/>
</dbReference>
<feature type="transmembrane region" description="Helical" evidence="4">
    <location>
        <begin position="12"/>
        <end position="32"/>
    </location>
</feature>
<evidence type="ECO:0000313" key="6">
    <source>
        <dbReference type="EMBL" id="GGN31306.1"/>
    </source>
</evidence>
<name>A0A918CUS8_9ACTN</name>
<sequence length="216" mass="22651">MPETGGRGVGMGFGVRVTVVVVVVAAPVMAVVMARAMTVAMAVGGFAVPVGGVGVLAGVTVVRGCVFVVVPVAHAAPLSGARDVDIRRPRRHYVRMSARMHLSPAHHAHPRTPGEEQFALAAEVLALLGDRTRLTLLHALTTGEADVGTLTEVCGAARPAVSQHLARLRLAGLVGTRKEGRRVVYSLRHGHLRRLVDEALKVADHRLTETATAADG</sequence>
<evidence type="ECO:0000313" key="7">
    <source>
        <dbReference type="Proteomes" id="UP000653411"/>
    </source>
</evidence>
<dbReference type="Proteomes" id="UP000653411">
    <property type="component" value="Unassembled WGS sequence"/>
</dbReference>
<dbReference type="AlphaFoldDB" id="A0A918CUS8"/>
<dbReference type="SUPFAM" id="SSF46785">
    <property type="entry name" value="Winged helix' DNA-binding domain"/>
    <property type="match status" value="1"/>
</dbReference>
<protein>
    <recommendedName>
        <fullName evidence="5">HTH arsR-type domain-containing protein</fullName>
    </recommendedName>
</protein>
<feature type="transmembrane region" description="Helical" evidence="4">
    <location>
        <begin position="39"/>
        <end position="62"/>
    </location>
</feature>